<evidence type="ECO:0000313" key="2">
    <source>
        <dbReference type="Proteomes" id="UP000290289"/>
    </source>
</evidence>
<comment type="caution">
    <text evidence="1">The sequence shown here is derived from an EMBL/GenBank/DDBJ whole genome shotgun (WGS) entry which is preliminary data.</text>
</comment>
<dbReference type="EMBL" id="RDQH01000329">
    <property type="protein sequence ID" value="RXI04059.1"/>
    <property type="molecule type" value="Genomic_DNA"/>
</dbReference>
<organism evidence="1 2">
    <name type="scientific">Malus domestica</name>
    <name type="common">Apple</name>
    <name type="synonym">Pyrus malus</name>
    <dbReference type="NCBI Taxonomy" id="3750"/>
    <lineage>
        <taxon>Eukaryota</taxon>
        <taxon>Viridiplantae</taxon>
        <taxon>Streptophyta</taxon>
        <taxon>Embryophyta</taxon>
        <taxon>Tracheophyta</taxon>
        <taxon>Spermatophyta</taxon>
        <taxon>Magnoliopsida</taxon>
        <taxon>eudicotyledons</taxon>
        <taxon>Gunneridae</taxon>
        <taxon>Pentapetalae</taxon>
        <taxon>rosids</taxon>
        <taxon>fabids</taxon>
        <taxon>Rosales</taxon>
        <taxon>Rosaceae</taxon>
        <taxon>Amygdaloideae</taxon>
        <taxon>Maleae</taxon>
        <taxon>Malus</taxon>
    </lineage>
</organism>
<accession>A0A498K6Z8</accession>
<protein>
    <submittedName>
        <fullName evidence="1">Uncharacterized protein</fullName>
    </submittedName>
</protein>
<dbReference type="AlphaFoldDB" id="A0A498K6Z8"/>
<name>A0A498K6Z8_MALDO</name>
<keyword evidence="2" id="KW-1185">Reference proteome</keyword>
<dbReference type="Proteomes" id="UP000290289">
    <property type="component" value="Chromosome 3"/>
</dbReference>
<reference evidence="1 2" key="1">
    <citation type="submission" date="2018-10" db="EMBL/GenBank/DDBJ databases">
        <title>A high-quality apple genome assembly.</title>
        <authorList>
            <person name="Hu J."/>
        </authorList>
    </citation>
    <scope>NUCLEOTIDE SEQUENCE [LARGE SCALE GENOMIC DNA]</scope>
    <source>
        <strain evidence="2">cv. HFTH1</strain>
        <tissue evidence="1">Young leaf</tissue>
    </source>
</reference>
<evidence type="ECO:0000313" key="1">
    <source>
        <dbReference type="EMBL" id="RXI04059.1"/>
    </source>
</evidence>
<sequence length="123" mass="13588">MPYVKIGTENESTSILDKISIISRCFVENIEIIPDLFIGLAEGFVSNEEVPNQSLRVKGDDVGVDPMVGERLIGGGEDFGVGVVEVDSLGLERLDELHRLRWWREVVAQLAVVHTQLGGELRT</sequence>
<proteinExistence type="predicted"/>
<gene>
    <name evidence="1" type="ORF">DVH24_038333</name>
</gene>